<dbReference type="Gene3D" id="1.20.120.160">
    <property type="entry name" value="HPT domain"/>
    <property type="match status" value="1"/>
</dbReference>
<dbReference type="Proteomes" id="UP000288361">
    <property type="component" value="Unassembled WGS sequence"/>
</dbReference>
<accession>A0A432YU17</accession>
<dbReference type="GO" id="GO:0004672">
    <property type="term" value="F:protein kinase activity"/>
    <property type="evidence" value="ECO:0007669"/>
    <property type="project" value="UniProtKB-ARBA"/>
</dbReference>
<dbReference type="PROSITE" id="PS50894">
    <property type="entry name" value="HPT"/>
    <property type="match status" value="1"/>
</dbReference>
<dbReference type="InterPro" id="IPR036641">
    <property type="entry name" value="HPT_dom_sf"/>
</dbReference>
<evidence type="ECO:0000256" key="2">
    <source>
        <dbReference type="PROSITE-ProRule" id="PRU00110"/>
    </source>
</evidence>
<dbReference type="EMBL" id="PIQA01000003">
    <property type="protein sequence ID" value="RUO66816.1"/>
    <property type="molecule type" value="Genomic_DNA"/>
</dbReference>
<keyword evidence="2" id="KW-0597">Phosphoprotein</keyword>
<dbReference type="SUPFAM" id="SSF47226">
    <property type="entry name" value="Histidine-containing phosphotransfer domain, HPT domain"/>
    <property type="match status" value="1"/>
</dbReference>
<proteinExistence type="predicted"/>
<gene>
    <name evidence="4" type="ORF">CWI73_05935</name>
</gene>
<keyword evidence="4" id="KW-0418">Kinase</keyword>
<dbReference type="GO" id="GO:0000160">
    <property type="term" value="P:phosphorelay signal transduction system"/>
    <property type="evidence" value="ECO:0007669"/>
    <property type="project" value="UniProtKB-KW"/>
</dbReference>
<evidence type="ECO:0000256" key="1">
    <source>
        <dbReference type="ARBA" id="ARBA00023012"/>
    </source>
</evidence>
<organism evidence="4 5">
    <name type="scientific">Idiomarina piscisalsi</name>
    <dbReference type="NCBI Taxonomy" id="1096243"/>
    <lineage>
        <taxon>Bacteria</taxon>
        <taxon>Pseudomonadati</taxon>
        <taxon>Pseudomonadota</taxon>
        <taxon>Gammaproteobacteria</taxon>
        <taxon>Alteromonadales</taxon>
        <taxon>Idiomarinaceae</taxon>
        <taxon>Idiomarina</taxon>
    </lineage>
</organism>
<dbReference type="Pfam" id="PF01627">
    <property type="entry name" value="Hpt"/>
    <property type="match status" value="1"/>
</dbReference>
<comment type="caution">
    <text evidence="4">The sequence shown here is derived from an EMBL/GenBank/DDBJ whole genome shotgun (WGS) entry which is preliminary data.</text>
</comment>
<evidence type="ECO:0000313" key="5">
    <source>
        <dbReference type="Proteomes" id="UP000288361"/>
    </source>
</evidence>
<feature type="domain" description="HPt" evidence="3">
    <location>
        <begin position="20"/>
        <end position="111"/>
    </location>
</feature>
<keyword evidence="4" id="KW-0808">Transferase</keyword>
<dbReference type="RefSeq" id="WP_053954516.1">
    <property type="nucleotide sequence ID" value="NZ_JBHUMT010000013.1"/>
</dbReference>
<evidence type="ECO:0000313" key="4">
    <source>
        <dbReference type="EMBL" id="RUO66816.1"/>
    </source>
</evidence>
<reference evidence="4 5" key="1">
    <citation type="journal article" date="2011" name="Front. Microbiol.">
        <title>Genomic signatures of strain selection and enhancement in Bacillus atrophaeus var. globigii, a historical biowarfare simulant.</title>
        <authorList>
            <person name="Gibbons H.S."/>
            <person name="Broomall S.M."/>
            <person name="McNew L.A."/>
            <person name="Daligault H."/>
            <person name="Chapman C."/>
            <person name="Bruce D."/>
            <person name="Karavis M."/>
            <person name="Krepps M."/>
            <person name="McGregor P.A."/>
            <person name="Hong C."/>
            <person name="Park K.H."/>
            <person name="Akmal A."/>
            <person name="Feldman A."/>
            <person name="Lin J.S."/>
            <person name="Chang W.E."/>
            <person name="Higgs B.W."/>
            <person name="Demirev P."/>
            <person name="Lindquist J."/>
            <person name="Liem A."/>
            <person name="Fochler E."/>
            <person name="Read T.D."/>
            <person name="Tapia R."/>
            <person name="Johnson S."/>
            <person name="Bishop-Lilly K.A."/>
            <person name="Detter C."/>
            <person name="Han C."/>
            <person name="Sozhamannan S."/>
            <person name="Rosenzweig C.N."/>
            <person name="Skowronski E.W."/>
        </authorList>
    </citation>
    <scope>NUCLEOTIDE SEQUENCE [LARGE SCALE GENOMIC DNA]</scope>
    <source>
        <strain evidence="4 5">TPS4-2</strain>
    </source>
</reference>
<dbReference type="InterPro" id="IPR008207">
    <property type="entry name" value="Sig_transdc_His_kin_Hpt_dom"/>
</dbReference>
<feature type="modified residue" description="Phosphohistidine" evidence="2">
    <location>
        <position position="59"/>
    </location>
</feature>
<evidence type="ECO:0000259" key="3">
    <source>
        <dbReference type="PROSITE" id="PS50894"/>
    </source>
</evidence>
<keyword evidence="1" id="KW-0902">Two-component regulatory system</keyword>
<protein>
    <submittedName>
        <fullName evidence="4">Histidine kinase</fullName>
    </submittedName>
</protein>
<sequence length="116" mass="13381">MSEKSVIDTELLQQYVDSLGVDGLKATLATFDGVIQEYAKLIHTAAKERKEEELRKQAHKVKGACSSVGLTELAEMMKRVEKEKWEWPQVERWLIEWADAVIPHRQQIDAWLATHH</sequence>
<dbReference type="AlphaFoldDB" id="A0A432YU17"/>
<name>A0A432YU17_9GAMM</name>